<dbReference type="PANTHER" id="PTHR43618:SF18">
    <property type="entry name" value="SHORT CHAIN DEHYDROGENASE_REDUCTASE FAMILY (AFU_ORTHOLOGUE AFUA_5G12480)"/>
    <property type="match status" value="1"/>
</dbReference>
<dbReference type="PANTHER" id="PTHR43618">
    <property type="entry name" value="7-ALPHA-HYDROXYSTEROID DEHYDROGENASE"/>
    <property type="match status" value="1"/>
</dbReference>
<keyword evidence="2" id="KW-0521">NADP</keyword>
<dbReference type="OMA" id="PWKIRAN"/>
<dbReference type="InParanoid" id="D5GFT9"/>
<dbReference type="InterPro" id="IPR002347">
    <property type="entry name" value="SDR_fam"/>
</dbReference>
<dbReference type="InterPro" id="IPR036291">
    <property type="entry name" value="NAD(P)-bd_dom_sf"/>
</dbReference>
<dbReference type="Proteomes" id="UP000006911">
    <property type="component" value="Unassembled WGS sequence"/>
</dbReference>
<dbReference type="SUPFAM" id="SSF51735">
    <property type="entry name" value="NAD(P)-binding Rossmann-fold domains"/>
    <property type="match status" value="1"/>
</dbReference>
<dbReference type="GO" id="GO:0016491">
    <property type="term" value="F:oxidoreductase activity"/>
    <property type="evidence" value="ECO:0007669"/>
    <property type="project" value="UniProtKB-KW"/>
</dbReference>
<organism evidence="5 6">
    <name type="scientific">Tuber melanosporum (strain Mel28)</name>
    <name type="common">Perigord black truffle</name>
    <dbReference type="NCBI Taxonomy" id="656061"/>
    <lineage>
        <taxon>Eukaryota</taxon>
        <taxon>Fungi</taxon>
        <taxon>Dikarya</taxon>
        <taxon>Ascomycota</taxon>
        <taxon>Pezizomycotina</taxon>
        <taxon>Pezizomycetes</taxon>
        <taxon>Pezizales</taxon>
        <taxon>Tuberaceae</taxon>
        <taxon>Tuber</taxon>
    </lineage>
</organism>
<dbReference type="CDD" id="cd05233">
    <property type="entry name" value="SDR_c"/>
    <property type="match status" value="1"/>
</dbReference>
<evidence type="ECO:0000313" key="6">
    <source>
        <dbReference type="Proteomes" id="UP000006911"/>
    </source>
</evidence>
<sequence>MSEVQASTLFSAKGLVAVVTGGGTGIGLMIATALEHNGATKVYIVGRRKDVLENAAKVHSKHGNIIPLVGEVTSKESLAAIVKTIESDVGYVNLLVNNAGMCGRRHNVLPRPPPLENLPEAEKYKSIEDVQKFLWEDSMEEWEDTFRVNVTGAWFTSIAFLGLLDQGNKLGAVEQSSQIITVTSIASFLRNISSCYSYHASKAAATHVAKMLATHFPQYGIRSNVIAPGLFPSEITAGQGTMDSGNKNKLGDYPPGEIPLKRPENDNDMAGAVLYLAGRAGAYLNGNVVVVDGGRTSIMPATY</sequence>
<evidence type="ECO:0000256" key="2">
    <source>
        <dbReference type="ARBA" id="ARBA00022857"/>
    </source>
</evidence>
<dbReference type="PRINTS" id="PR00080">
    <property type="entry name" value="SDRFAMILY"/>
</dbReference>
<dbReference type="KEGG" id="tml:GSTUM_00007076001"/>
<evidence type="ECO:0000256" key="4">
    <source>
        <dbReference type="RuleBase" id="RU000363"/>
    </source>
</evidence>
<dbReference type="GeneID" id="9187293"/>
<gene>
    <name evidence="5" type="ORF">GSTUM_00007076001</name>
</gene>
<dbReference type="RefSeq" id="XP_002839191.1">
    <property type="nucleotide sequence ID" value="XM_002839145.1"/>
</dbReference>
<dbReference type="Pfam" id="PF00106">
    <property type="entry name" value="adh_short"/>
    <property type="match status" value="1"/>
</dbReference>
<dbReference type="Gene3D" id="3.40.50.720">
    <property type="entry name" value="NAD(P)-binding Rossmann-like Domain"/>
    <property type="match status" value="1"/>
</dbReference>
<comment type="similarity">
    <text evidence="1 4">Belongs to the short-chain dehydrogenases/reductases (SDR) family.</text>
</comment>
<dbReference type="EMBL" id="FN430220">
    <property type="protein sequence ID" value="CAZ83382.1"/>
    <property type="molecule type" value="Genomic_DNA"/>
</dbReference>
<reference evidence="5 6" key="1">
    <citation type="journal article" date="2010" name="Nature">
        <title>Perigord black truffle genome uncovers evolutionary origins and mechanisms of symbiosis.</title>
        <authorList>
            <person name="Martin F."/>
            <person name="Kohler A."/>
            <person name="Murat C."/>
            <person name="Balestrini R."/>
            <person name="Coutinho P.M."/>
            <person name="Jaillon O."/>
            <person name="Montanini B."/>
            <person name="Morin E."/>
            <person name="Noel B."/>
            <person name="Percudani R."/>
            <person name="Porcel B."/>
            <person name="Rubini A."/>
            <person name="Amicucci A."/>
            <person name="Amselem J."/>
            <person name="Anthouard V."/>
            <person name="Arcioni S."/>
            <person name="Artiguenave F."/>
            <person name="Aury J.M."/>
            <person name="Ballario P."/>
            <person name="Bolchi A."/>
            <person name="Brenna A."/>
            <person name="Brun A."/>
            <person name="Buee M."/>
            <person name="Cantarel B."/>
            <person name="Chevalier G."/>
            <person name="Couloux A."/>
            <person name="Da Silva C."/>
            <person name="Denoeud F."/>
            <person name="Duplessis S."/>
            <person name="Ghignone S."/>
            <person name="Hilselberger B."/>
            <person name="Iotti M."/>
            <person name="Marcais B."/>
            <person name="Mello A."/>
            <person name="Miranda M."/>
            <person name="Pacioni G."/>
            <person name="Quesneville H."/>
            <person name="Riccioni C."/>
            <person name="Ruotolo R."/>
            <person name="Splivallo R."/>
            <person name="Stocchi V."/>
            <person name="Tisserant E."/>
            <person name="Viscomi A.R."/>
            <person name="Zambonelli A."/>
            <person name="Zampieri E."/>
            <person name="Henrissat B."/>
            <person name="Lebrun M.H."/>
            <person name="Paolocci F."/>
            <person name="Bonfante P."/>
            <person name="Ottonello S."/>
            <person name="Wincker P."/>
        </authorList>
    </citation>
    <scope>NUCLEOTIDE SEQUENCE [LARGE SCALE GENOMIC DNA]</scope>
    <source>
        <strain evidence="5 6">Mel28</strain>
    </source>
</reference>
<dbReference type="PRINTS" id="PR00081">
    <property type="entry name" value="GDHRDH"/>
</dbReference>
<dbReference type="InterPro" id="IPR052178">
    <property type="entry name" value="Sec_Metab_Biosynth_SDR"/>
</dbReference>
<dbReference type="HOGENOM" id="CLU_010194_12_1_1"/>
<name>D5GFT9_TUBMM</name>
<dbReference type="eggNOG" id="KOG0725">
    <property type="taxonomic scope" value="Eukaryota"/>
</dbReference>
<proteinExistence type="inferred from homology"/>
<protein>
    <submittedName>
        <fullName evidence="5">(Perigord truffle) hypothetical protein</fullName>
    </submittedName>
</protein>
<keyword evidence="6" id="KW-1185">Reference proteome</keyword>
<keyword evidence="3" id="KW-0560">Oxidoreductase</keyword>
<dbReference type="STRING" id="656061.D5GFT9"/>
<evidence type="ECO:0000256" key="3">
    <source>
        <dbReference type="ARBA" id="ARBA00023002"/>
    </source>
</evidence>
<evidence type="ECO:0000313" key="5">
    <source>
        <dbReference type="EMBL" id="CAZ83382.1"/>
    </source>
</evidence>
<evidence type="ECO:0000256" key="1">
    <source>
        <dbReference type="ARBA" id="ARBA00006484"/>
    </source>
</evidence>
<dbReference type="AlphaFoldDB" id="D5GFT9"/>
<accession>D5GFT9</accession>